<sequence>MSEFYGPWVNTPESSNVIRFAYALAKLRVAFKNGSEYEYFVPPYYYKGMKMAKSKGKFVWNYLRRANKPYRIVKAPFKKPIGEVRREVPYKIEPERPRRKLGEEVMREPYKEKEKKFEGEEW</sequence>
<dbReference type="Proteomes" id="UP001162250">
    <property type="component" value="Segment"/>
</dbReference>
<keyword evidence="4" id="KW-1185">Reference proteome</keyword>
<dbReference type="KEGG" id="vg:80402206"/>
<dbReference type="InterPro" id="IPR025309">
    <property type="entry name" value="KTSC_dom"/>
</dbReference>
<feature type="domain" description="KTSC" evidence="2">
    <location>
        <begin position="14"/>
        <end position="64"/>
    </location>
</feature>
<dbReference type="RefSeq" id="YP_010772492.1">
    <property type="nucleotide sequence ID" value="NC_074645.1"/>
</dbReference>
<proteinExistence type="predicted"/>
<protein>
    <submittedName>
        <fullName evidence="3">KTSC protein</fullName>
    </submittedName>
</protein>
<evidence type="ECO:0000313" key="3">
    <source>
        <dbReference type="EMBL" id="BDI54896.1"/>
    </source>
</evidence>
<accession>A0AA35CRA3</accession>
<evidence type="ECO:0000256" key="1">
    <source>
        <dbReference type="SAM" id="MobiDB-lite"/>
    </source>
</evidence>
<dbReference type="EMBL" id="LC711078">
    <property type="protein sequence ID" value="BDI54896.1"/>
    <property type="molecule type" value="Genomic_DNA"/>
</dbReference>
<feature type="region of interest" description="Disordered" evidence="1">
    <location>
        <begin position="103"/>
        <end position="122"/>
    </location>
</feature>
<evidence type="ECO:0000259" key="2">
    <source>
        <dbReference type="Pfam" id="PF13619"/>
    </source>
</evidence>
<dbReference type="Pfam" id="PF13619">
    <property type="entry name" value="KTSC"/>
    <property type="match status" value="1"/>
</dbReference>
<name>A0AA35CRA3_9CAUD</name>
<dbReference type="GeneID" id="80402206"/>
<reference evidence="3 4" key="1">
    <citation type="journal article" date="2022" name="Nat. Microbiol.">
        <title>Three families of Asgard archaeal viruses identified in metagenome-assembled genomes.</title>
        <authorList>
            <person name="Medvedeva S."/>
            <person name="Sun J."/>
            <person name="Yutin N."/>
            <person name="Koonin E.V."/>
            <person name="Nunoura T."/>
            <person name="Rinke C."/>
            <person name="Krupovic M."/>
        </authorList>
    </citation>
    <scope>NUCLEOTIDE SEQUENCE [LARGE SCALE GENOMIC DNA]</scope>
    <source>
        <strain evidence="3">VerdaV2</strain>
    </source>
</reference>
<organism evidence="3 4">
    <name type="scientific">Thorarchaeia virus VerdaV2</name>
    <dbReference type="NCBI Taxonomy" id="3070171"/>
    <lineage>
        <taxon>Viruses</taxon>
        <taxon>Duplodnaviria</taxon>
        <taxon>Heunggongvirae</taxon>
        <taxon>Uroviricota</taxon>
        <taxon>Caudoviricetes</taxon>
        <taxon>Verdandiviridae</taxon>
        <taxon>Tonitrusvirus</taxon>
        <taxon>Tonitrusvirus shimokitaense</taxon>
    </lineage>
</organism>
<evidence type="ECO:0000313" key="4">
    <source>
        <dbReference type="Proteomes" id="UP001162250"/>
    </source>
</evidence>